<sequence length="120" mass="13484">MVPDARIDREIARGELDTRKQPMPEPVHLTDLGLRAAAAPVTSDGGSTSYYELPPHATELNDLIEHKGMSFALGNIFKACYRFGEKDAASRMYDLNKIIYFAQRLKALETRRKSSQQRAS</sequence>
<evidence type="ECO:0000313" key="2">
    <source>
        <dbReference type="Proteomes" id="UP000568486"/>
    </source>
</evidence>
<keyword evidence="2" id="KW-1185">Reference proteome</keyword>
<name>A0ABX1DVS9_9HYPH</name>
<reference evidence="1 2" key="1">
    <citation type="submission" date="2020-03" db="EMBL/GenBank/DDBJ databases">
        <title>Whole genome sequencing of clinical and environmental type strains of Ochrobactrum.</title>
        <authorList>
            <person name="Dharne M."/>
        </authorList>
    </citation>
    <scope>NUCLEOTIDE SEQUENCE [LARGE SCALE GENOMIC DNA]</scope>
    <source>
        <strain evidence="1 2">DSM 22292</strain>
    </source>
</reference>
<dbReference type="Proteomes" id="UP000568486">
    <property type="component" value="Unassembled WGS sequence"/>
</dbReference>
<dbReference type="RefSeq" id="WP_100652639.1">
    <property type="nucleotide sequence ID" value="NZ_JBHEEV010000008.1"/>
</dbReference>
<comment type="caution">
    <text evidence="1">The sequence shown here is derived from an EMBL/GenBank/DDBJ whole genome shotgun (WGS) entry which is preliminary data.</text>
</comment>
<dbReference type="EMBL" id="JAAVLR010000002">
    <property type="protein sequence ID" value="NKC29012.1"/>
    <property type="molecule type" value="Genomic_DNA"/>
</dbReference>
<organism evidence="1 2">
    <name type="scientific">Brucella ciceri</name>
    <dbReference type="NCBI Taxonomy" id="391287"/>
    <lineage>
        <taxon>Bacteria</taxon>
        <taxon>Pseudomonadati</taxon>
        <taxon>Pseudomonadota</taxon>
        <taxon>Alphaproteobacteria</taxon>
        <taxon>Hyphomicrobiales</taxon>
        <taxon>Brucellaceae</taxon>
        <taxon>Brucella/Ochrobactrum group</taxon>
        <taxon>Brucella</taxon>
    </lineage>
</organism>
<evidence type="ECO:0000313" key="1">
    <source>
        <dbReference type="EMBL" id="NKC29012.1"/>
    </source>
</evidence>
<proteinExistence type="predicted"/>
<gene>
    <name evidence="1" type="ORF">HED52_19830</name>
</gene>
<protein>
    <submittedName>
        <fullName evidence="1">Uncharacterized protein</fullName>
    </submittedName>
</protein>
<accession>A0ABX1DVS9</accession>